<dbReference type="RefSeq" id="WP_078814592.1">
    <property type="nucleotide sequence ID" value="NZ_FUYE01000012.1"/>
</dbReference>
<feature type="domain" description="Rho RNA-BD" evidence="12">
    <location>
        <begin position="119"/>
        <end position="194"/>
    </location>
</feature>
<evidence type="ECO:0000256" key="5">
    <source>
        <dbReference type="ARBA" id="ARBA00022840"/>
    </source>
</evidence>
<keyword evidence="1 9" id="KW-0806">Transcription termination</keyword>
<dbReference type="CDD" id="cd01128">
    <property type="entry name" value="rho_factor_C"/>
    <property type="match status" value="1"/>
</dbReference>
<dbReference type="SUPFAM" id="SSF50249">
    <property type="entry name" value="Nucleic acid-binding proteins"/>
    <property type="match status" value="1"/>
</dbReference>
<evidence type="ECO:0000256" key="10">
    <source>
        <dbReference type="PROSITE-ProRule" id="PRU01203"/>
    </source>
</evidence>
<keyword evidence="2 9" id="KW-0547">Nucleotide-binding</keyword>
<feature type="binding site" evidence="9">
    <location>
        <begin position="250"/>
        <end position="255"/>
    </location>
    <ligand>
        <name>ATP</name>
        <dbReference type="ChEBI" id="CHEBI:30616"/>
    </ligand>
</feature>
<dbReference type="SMART" id="SM00382">
    <property type="entry name" value="AAA"/>
    <property type="match status" value="1"/>
</dbReference>
<evidence type="ECO:0000256" key="1">
    <source>
        <dbReference type="ARBA" id="ARBA00022472"/>
    </source>
</evidence>
<evidence type="ECO:0000259" key="12">
    <source>
        <dbReference type="PROSITE" id="PS51856"/>
    </source>
</evidence>
<dbReference type="OrthoDB" id="9805197at2"/>
<gene>
    <name evidence="9" type="primary">rho</name>
    <name evidence="13" type="ORF">SAMN02745166_03400</name>
</gene>
<dbReference type="Pfam" id="PF07497">
    <property type="entry name" value="Rho_RNA_bind"/>
    <property type="match status" value="1"/>
</dbReference>
<dbReference type="InterPro" id="IPR004665">
    <property type="entry name" value="Term_rho"/>
</dbReference>
<accession>A0A1T4YI86</accession>
<comment type="function">
    <text evidence="9">Facilitates transcription termination by a mechanism that involves Rho binding to the nascent RNA, activation of Rho's RNA-dependent ATPase activity, and release of the mRNA from the DNA template.</text>
</comment>
<keyword evidence="3 9" id="KW-0378">Hydrolase</keyword>
<dbReference type="PROSITE" id="PS51856">
    <property type="entry name" value="RHO_RNA_BD"/>
    <property type="match status" value="1"/>
</dbReference>
<dbReference type="InterPro" id="IPR041703">
    <property type="entry name" value="Rho_factor_ATP-bd"/>
</dbReference>
<dbReference type="InterPro" id="IPR011113">
    <property type="entry name" value="Rho_RNA-bd"/>
</dbReference>
<protein>
    <recommendedName>
        <fullName evidence="9">Transcription termination factor Rho</fullName>
        <ecNumber evidence="9">3.6.4.-</ecNumber>
    </recommendedName>
    <alternativeName>
        <fullName evidence="9">ATP-dependent helicase Rho</fullName>
    </alternativeName>
</protein>
<dbReference type="InterPro" id="IPR012340">
    <property type="entry name" value="NA-bd_OB-fold"/>
</dbReference>
<dbReference type="InterPro" id="IPR003593">
    <property type="entry name" value="AAA+_ATPase"/>
</dbReference>
<dbReference type="Gene3D" id="2.40.50.140">
    <property type="entry name" value="Nucleic acid-binding proteins"/>
    <property type="match status" value="1"/>
</dbReference>
<keyword evidence="8 9" id="KW-0804">Transcription</keyword>
<keyword evidence="6 9" id="KW-0694">RNA-binding</keyword>
<feature type="binding site" evidence="9">
    <location>
        <begin position="238"/>
        <end position="243"/>
    </location>
    <ligand>
        <name>ATP</name>
        <dbReference type="ChEBI" id="CHEBI:30616"/>
    </ligand>
</feature>
<evidence type="ECO:0000256" key="3">
    <source>
        <dbReference type="ARBA" id="ARBA00022801"/>
    </source>
</evidence>
<dbReference type="GO" id="GO:0003723">
    <property type="term" value="F:RNA binding"/>
    <property type="evidence" value="ECO:0007669"/>
    <property type="project" value="UniProtKB-UniRule"/>
</dbReference>
<dbReference type="PANTHER" id="PTHR46425:SF1">
    <property type="entry name" value="TRANSCRIPTION TERMINATION FACTOR RHO"/>
    <property type="match status" value="1"/>
</dbReference>
<sequence length="488" mass="53992">MNPTDTLETPPQVQSPTPETQPVATSDASASGVTASGVETSSASELAPVSDNAEPKEKFSPPGAEPPFPVEISLNDLQDASLAEIQAQADAVGFKMNASRSKHQLIYDLLAWMADHRTRVKVDGILEIGPENFGLIRYPKYSFAPLPEDVFIPLFLVRKFNLRPGNRITGYARAPKDRDKYLAIDRILEVDGVSIDTWQPPTHFDKLTAMFPNERIILEMPKPCPVSVRIMDLIAPLGKGQRGLINASPRSGKTVLLKDIAKAIVHNHKEISLIILLLDERPEEVTDFEESVNGCEIYSSTFDESPKRHSQLAEIVRERACRLVEAGKDVVILLDSLTRLARGYNSMTGGKGRTMSGGMDSKAMVKPKKFFGAARNVEEGGSLTIIATALIETENRMDDLIFEEFKGTGNMEATLDREISERRIFPALHVLKSGTRRDDLLYHPEEFKRVSAIRKQLAQVPAVEALELLIRNINRTSNNAEILLTGLK</sequence>
<comment type="subunit">
    <text evidence="9">Homohexamer. The homohexamer assembles into an open ring structure.</text>
</comment>
<name>A0A1T4YI86_9BACT</name>
<dbReference type="GO" id="GO:0008186">
    <property type="term" value="F:ATP-dependent activity, acting on RNA"/>
    <property type="evidence" value="ECO:0007669"/>
    <property type="project" value="InterPro"/>
</dbReference>
<dbReference type="InterPro" id="IPR000194">
    <property type="entry name" value="ATPase_F1/V1/A1_a/bsu_nucl-bd"/>
</dbReference>
<keyword evidence="5 9" id="KW-0067">ATP-binding</keyword>
<dbReference type="InterPro" id="IPR027417">
    <property type="entry name" value="P-loop_NTPase"/>
</dbReference>
<keyword evidence="7 9" id="KW-0805">Transcription regulation</keyword>
<evidence type="ECO:0000256" key="8">
    <source>
        <dbReference type="ARBA" id="ARBA00023163"/>
    </source>
</evidence>
<evidence type="ECO:0000256" key="4">
    <source>
        <dbReference type="ARBA" id="ARBA00022806"/>
    </source>
</evidence>
<dbReference type="EMBL" id="FUYE01000012">
    <property type="protein sequence ID" value="SKB01547.1"/>
    <property type="molecule type" value="Genomic_DNA"/>
</dbReference>
<dbReference type="Pfam" id="PF00006">
    <property type="entry name" value="ATP-synt_ab"/>
    <property type="match status" value="1"/>
</dbReference>
<dbReference type="GO" id="GO:0005524">
    <property type="term" value="F:ATP binding"/>
    <property type="evidence" value="ECO:0007669"/>
    <property type="project" value="UniProtKB-UniRule"/>
</dbReference>
<evidence type="ECO:0000256" key="11">
    <source>
        <dbReference type="SAM" id="MobiDB-lite"/>
    </source>
</evidence>
<keyword evidence="14" id="KW-1185">Reference proteome</keyword>
<feature type="compositionally biased region" description="Polar residues" evidence="11">
    <location>
        <begin position="1"/>
        <end position="44"/>
    </location>
</feature>
<feature type="region of interest" description="Disordered" evidence="11">
    <location>
        <begin position="1"/>
        <end position="69"/>
    </location>
</feature>
<dbReference type="Proteomes" id="UP000190774">
    <property type="component" value="Unassembled WGS sequence"/>
</dbReference>
<reference evidence="14" key="1">
    <citation type="submission" date="2017-02" db="EMBL/GenBank/DDBJ databases">
        <authorList>
            <person name="Varghese N."/>
            <person name="Submissions S."/>
        </authorList>
    </citation>
    <scope>NUCLEOTIDE SEQUENCE [LARGE SCALE GENOMIC DNA]</scope>
    <source>
        <strain evidence="14">ATCC 700200</strain>
    </source>
</reference>
<feature type="binding site" evidence="9">
    <location>
        <position position="281"/>
    </location>
    <ligand>
        <name>ATP</name>
        <dbReference type="ChEBI" id="CHEBI:30616"/>
    </ligand>
</feature>
<comment type="similarity">
    <text evidence="9 10">Belongs to the Rho family.</text>
</comment>
<organism evidence="13 14">
    <name type="scientific">Prosthecobacter debontii</name>
    <dbReference type="NCBI Taxonomy" id="48467"/>
    <lineage>
        <taxon>Bacteria</taxon>
        <taxon>Pseudomonadati</taxon>
        <taxon>Verrucomicrobiota</taxon>
        <taxon>Verrucomicrobiia</taxon>
        <taxon>Verrucomicrobiales</taxon>
        <taxon>Verrucomicrobiaceae</taxon>
        <taxon>Prosthecobacter</taxon>
    </lineage>
</organism>
<dbReference type="GO" id="GO:0006353">
    <property type="term" value="P:DNA-templated transcription termination"/>
    <property type="evidence" value="ECO:0007669"/>
    <property type="project" value="UniProtKB-UniRule"/>
</dbReference>
<dbReference type="SUPFAM" id="SSF52540">
    <property type="entry name" value="P-loop containing nucleoside triphosphate hydrolases"/>
    <property type="match status" value="1"/>
</dbReference>
<dbReference type="GO" id="GO:0004386">
    <property type="term" value="F:helicase activity"/>
    <property type="evidence" value="ECO:0007669"/>
    <property type="project" value="UniProtKB-UniRule"/>
</dbReference>
<proteinExistence type="inferred from homology"/>
<evidence type="ECO:0000256" key="2">
    <source>
        <dbReference type="ARBA" id="ARBA00022741"/>
    </source>
</evidence>
<evidence type="ECO:0000256" key="9">
    <source>
        <dbReference type="HAMAP-Rule" id="MF_01884"/>
    </source>
</evidence>
<dbReference type="STRING" id="48467.SAMN02745166_03400"/>
<dbReference type="AlphaFoldDB" id="A0A1T4YI86"/>
<dbReference type="GO" id="GO:0016787">
    <property type="term" value="F:hydrolase activity"/>
    <property type="evidence" value="ECO:0007669"/>
    <property type="project" value="UniProtKB-KW"/>
</dbReference>
<dbReference type="NCBIfam" id="NF006886">
    <property type="entry name" value="PRK09376.1"/>
    <property type="match status" value="1"/>
</dbReference>
<evidence type="ECO:0000256" key="7">
    <source>
        <dbReference type="ARBA" id="ARBA00023015"/>
    </source>
</evidence>
<evidence type="ECO:0000313" key="13">
    <source>
        <dbReference type="EMBL" id="SKB01547.1"/>
    </source>
</evidence>
<keyword evidence="4 9" id="KW-0347">Helicase</keyword>
<evidence type="ECO:0000256" key="6">
    <source>
        <dbReference type="ARBA" id="ARBA00022884"/>
    </source>
</evidence>
<dbReference type="HAMAP" id="MF_01884">
    <property type="entry name" value="Rho"/>
    <property type="match status" value="1"/>
</dbReference>
<evidence type="ECO:0000313" key="14">
    <source>
        <dbReference type="Proteomes" id="UP000190774"/>
    </source>
</evidence>
<dbReference type="PANTHER" id="PTHR46425">
    <property type="entry name" value="TRANSCRIPTION TERMINATION FACTOR RHO"/>
    <property type="match status" value="1"/>
</dbReference>
<comment type="caution">
    <text evidence="9">Lacks conserved residue(s) required for the propagation of feature annotation.</text>
</comment>
<dbReference type="EC" id="3.6.4.-" evidence="9"/>
<dbReference type="Gene3D" id="3.40.50.300">
    <property type="entry name" value="P-loop containing nucleotide triphosphate hydrolases"/>
    <property type="match status" value="1"/>
</dbReference>